<dbReference type="STRING" id="1123037.GCA_000425305_02399"/>
<dbReference type="SUPFAM" id="SSF109854">
    <property type="entry name" value="DinB/YfiT-like putative metalloenzymes"/>
    <property type="match status" value="1"/>
</dbReference>
<dbReference type="InterPro" id="IPR034660">
    <property type="entry name" value="DinB/YfiT-like"/>
</dbReference>
<sequence length="153" mass="17503">MKTKTQLLLELWIESRTRFSNQLAHLLEEDLKKKLLPSPNSVGFLMRHIGDVELLFAKNVFGASQTKVIAKTVIAQEDTGEWTNLSELLEYVNHSFRVLEAIVEKQEDKDWETNIITKEFGTKTKAEAFGRIISHTTYHAGQLAIINKYGWGI</sequence>
<proteinExistence type="predicted"/>
<dbReference type="OrthoDB" id="824606at2"/>
<protein>
    <submittedName>
        <fullName evidence="2">DinB family protein</fullName>
    </submittedName>
</protein>
<gene>
    <name evidence="2" type="ORF">ES692_11975</name>
</gene>
<dbReference type="Pfam" id="PF12867">
    <property type="entry name" value="DinB_2"/>
    <property type="match status" value="1"/>
</dbReference>
<organism evidence="2 3">
    <name type="scientific">Psychroserpens burtonensis</name>
    <dbReference type="NCBI Taxonomy" id="49278"/>
    <lineage>
        <taxon>Bacteria</taxon>
        <taxon>Pseudomonadati</taxon>
        <taxon>Bacteroidota</taxon>
        <taxon>Flavobacteriia</taxon>
        <taxon>Flavobacteriales</taxon>
        <taxon>Flavobacteriaceae</taxon>
        <taxon>Psychroserpens</taxon>
    </lineage>
</organism>
<dbReference type="Proteomes" id="UP000321938">
    <property type="component" value="Unassembled WGS sequence"/>
</dbReference>
<reference evidence="2 3" key="1">
    <citation type="submission" date="2019-08" db="EMBL/GenBank/DDBJ databases">
        <title>Genome of Psychroserpens burtonensis ACAM 167.</title>
        <authorList>
            <person name="Bowman J.P."/>
        </authorList>
    </citation>
    <scope>NUCLEOTIDE SEQUENCE [LARGE SCALE GENOMIC DNA]</scope>
    <source>
        <strain evidence="2 3">ACAM 167</strain>
    </source>
</reference>
<name>A0A5C7B674_9FLAO</name>
<dbReference type="EMBL" id="VOSB01000016">
    <property type="protein sequence ID" value="TXE16768.1"/>
    <property type="molecule type" value="Genomic_DNA"/>
</dbReference>
<comment type="caution">
    <text evidence="2">The sequence shown here is derived from an EMBL/GenBank/DDBJ whole genome shotgun (WGS) entry which is preliminary data.</text>
</comment>
<accession>A0A5C7B674</accession>
<dbReference type="RefSeq" id="WP_028872185.1">
    <property type="nucleotide sequence ID" value="NZ_VOSB01000016.1"/>
</dbReference>
<feature type="domain" description="DinB-like" evidence="1">
    <location>
        <begin position="14"/>
        <end position="143"/>
    </location>
</feature>
<dbReference type="InterPro" id="IPR024775">
    <property type="entry name" value="DinB-like"/>
</dbReference>
<evidence type="ECO:0000313" key="3">
    <source>
        <dbReference type="Proteomes" id="UP000321938"/>
    </source>
</evidence>
<evidence type="ECO:0000313" key="2">
    <source>
        <dbReference type="EMBL" id="TXE16768.1"/>
    </source>
</evidence>
<dbReference type="Gene3D" id="1.20.120.450">
    <property type="entry name" value="dinb family like domain"/>
    <property type="match status" value="1"/>
</dbReference>
<dbReference type="AlphaFoldDB" id="A0A5C7B674"/>
<keyword evidence="3" id="KW-1185">Reference proteome</keyword>
<evidence type="ECO:0000259" key="1">
    <source>
        <dbReference type="Pfam" id="PF12867"/>
    </source>
</evidence>